<protein>
    <submittedName>
        <fullName evidence="3">Class I SAM-dependent methyltransferase</fullName>
    </submittedName>
</protein>
<comment type="caution">
    <text evidence="3">The sequence shown here is derived from an EMBL/GenBank/DDBJ whole genome shotgun (WGS) entry which is preliminary data.</text>
</comment>
<keyword evidence="4" id="KW-1185">Reference proteome</keyword>
<feature type="domain" description="Methyltransferase" evidence="2">
    <location>
        <begin position="70"/>
        <end position="167"/>
    </location>
</feature>
<keyword evidence="3" id="KW-0489">Methyltransferase</keyword>
<dbReference type="GO" id="GO:0032259">
    <property type="term" value="P:methylation"/>
    <property type="evidence" value="ECO:0007669"/>
    <property type="project" value="UniProtKB-KW"/>
</dbReference>
<dbReference type="Pfam" id="PF13649">
    <property type="entry name" value="Methyltransf_25"/>
    <property type="match status" value="1"/>
</dbReference>
<sequence>MSPWTHFSRKPLNYTREKTGIMSQEKNFTPALGYTALTPIYDLAVRALTREETWRSELLEQIRPSQSDRILDVGCGTGSLAIRMKKINTECEVHGIDPDAAILTRARKKANAANVDITFHNGFLHPNMLAQLGRFSKIVSSLVFHQTALDSKRDILESTRKLLLPGGKLYVADYGLQRTPLMRTLFRCTVQAIDGVKDTQHNANGCMPELVATSGFTSIAEARVIPTPTGSISIYTAIRP</sequence>
<dbReference type="InterPro" id="IPR041698">
    <property type="entry name" value="Methyltransf_25"/>
</dbReference>
<reference evidence="3" key="1">
    <citation type="submission" date="2019-02" db="EMBL/GenBank/DDBJ databases">
        <authorList>
            <person name="Li S.-H."/>
        </authorList>
    </citation>
    <scope>NUCLEOTIDE SEQUENCE</scope>
    <source>
        <strain evidence="3">IMCC14734</strain>
    </source>
</reference>
<evidence type="ECO:0000313" key="3">
    <source>
        <dbReference type="EMBL" id="MCX2982685.1"/>
    </source>
</evidence>
<accession>A0ABT3TLR7</accession>
<keyword evidence="1" id="KW-0808">Transferase</keyword>
<dbReference type="CDD" id="cd02440">
    <property type="entry name" value="AdoMet_MTases"/>
    <property type="match status" value="1"/>
</dbReference>
<dbReference type="Gene3D" id="3.40.50.150">
    <property type="entry name" value="Vaccinia Virus protein VP39"/>
    <property type="match status" value="1"/>
</dbReference>
<organism evidence="3 4">
    <name type="scientific">Candidatus Litorirhabdus singularis</name>
    <dbReference type="NCBI Taxonomy" id="2518993"/>
    <lineage>
        <taxon>Bacteria</taxon>
        <taxon>Pseudomonadati</taxon>
        <taxon>Pseudomonadota</taxon>
        <taxon>Gammaproteobacteria</taxon>
        <taxon>Cellvibrionales</taxon>
        <taxon>Halieaceae</taxon>
        <taxon>Candidatus Litorirhabdus</taxon>
    </lineage>
</organism>
<evidence type="ECO:0000256" key="1">
    <source>
        <dbReference type="ARBA" id="ARBA00022679"/>
    </source>
</evidence>
<name>A0ABT3TLR7_9GAMM</name>
<proteinExistence type="predicted"/>
<gene>
    <name evidence="3" type="ORF">EYC98_17625</name>
</gene>
<evidence type="ECO:0000259" key="2">
    <source>
        <dbReference type="Pfam" id="PF13649"/>
    </source>
</evidence>
<evidence type="ECO:0000313" key="4">
    <source>
        <dbReference type="Proteomes" id="UP001143362"/>
    </source>
</evidence>
<dbReference type="Proteomes" id="UP001143362">
    <property type="component" value="Unassembled WGS sequence"/>
</dbReference>
<dbReference type="EMBL" id="SHNN01000004">
    <property type="protein sequence ID" value="MCX2982685.1"/>
    <property type="molecule type" value="Genomic_DNA"/>
</dbReference>
<dbReference type="SUPFAM" id="SSF53335">
    <property type="entry name" value="S-adenosyl-L-methionine-dependent methyltransferases"/>
    <property type="match status" value="1"/>
</dbReference>
<dbReference type="InterPro" id="IPR029063">
    <property type="entry name" value="SAM-dependent_MTases_sf"/>
</dbReference>
<dbReference type="GO" id="GO:0008168">
    <property type="term" value="F:methyltransferase activity"/>
    <property type="evidence" value="ECO:0007669"/>
    <property type="project" value="UniProtKB-KW"/>
</dbReference>
<dbReference type="PANTHER" id="PTHR43861">
    <property type="entry name" value="TRANS-ACONITATE 2-METHYLTRANSFERASE-RELATED"/>
    <property type="match status" value="1"/>
</dbReference>